<dbReference type="AlphaFoldDB" id="E1X0B1"/>
<dbReference type="CDD" id="cd06558">
    <property type="entry name" value="crotonase-like"/>
    <property type="match status" value="1"/>
</dbReference>
<dbReference type="eggNOG" id="COG1024">
    <property type="taxonomic scope" value="Bacteria"/>
</dbReference>
<sequence length="277" mass="31397">MSLFSYNTLSVDLSKETRSISIKLNRPEVQNAINTEMIFELETLFSWISTHLEIKSIHLSGSGDYFCKGLDDEEFATWSEEKRQKNFEKLQKLIYSMYFLPQTIIADLGKGCEGLGVELAMGADIRFANEDVKVKFNHLQKGIVPSCGAVNFTSAVLNNASARQWLLLSKTLNSQELLRHHIISENYTETNPIPSYLKTICSQPDVARIQTKRSLLEPILKNLDHGLEWEKRFSIAGMCTGDWKEIAKHGEAAQTTSARELSSRLKRERAEQMSSNS</sequence>
<dbReference type="Proteomes" id="UP000008963">
    <property type="component" value="Chromosome"/>
</dbReference>
<dbReference type="OrthoDB" id="7957667at2"/>
<reference evidence="3" key="1">
    <citation type="journal article" date="2013" name="ISME J.">
        <title>A small predatory core genome in the divergent marine Bacteriovorax marinus SJ and the terrestrial Bdellovibrio bacteriovorus.</title>
        <authorList>
            <person name="Crossman L.C."/>
            <person name="Chen H."/>
            <person name="Cerdeno-Tarraga A.M."/>
            <person name="Brooks K."/>
            <person name="Quail M.A."/>
            <person name="Pineiro S.A."/>
            <person name="Hobley L."/>
            <person name="Sockett R.E."/>
            <person name="Bentley S.D."/>
            <person name="Parkhill J."/>
            <person name="Williams H.N."/>
            <person name="Stine O.C."/>
        </authorList>
    </citation>
    <scope>NUCLEOTIDE SEQUENCE [LARGE SCALE GENOMIC DNA]</scope>
    <source>
        <strain evidence="3">ATCC BAA-682 / DSM 15412 / SJ</strain>
    </source>
</reference>
<dbReference type="InterPro" id="IPR029045">
    <property type="entry name" value="ClpP/crotonase-like_dom_sf"/>
</dbReference>
<proteinExistence type="predicted"/>
<feature type="region of interest" description="Disordered" evidence="1">
    <location>
        <begin position="250"/>
        <end position="277"/>
    </location>
</feature>
<dbReference type="KEGG" id="bmx:BMS_1481"/>
<dbReference type="InterPro" id="IPR001753">
    <property type="entry name" value="Enoyl-CoA_hydra/iso"/>
</dbReference>
<protein>
    <submittedName>
        <fullName evidence="2">Enoyl coenzyme A hydratase-like protein</fullName>
    </submittedName>
</protein>
<feature type="compositionally biased region" description="Basic and acidic residues" evidence="1">
    <location>
        <begin position="261"/>
        <end position="271"/>
    </location>
</feature>
<dbReference type="EMBL" id="FQ312005">
    <property type="protein sequence ID" value="CBW26339.1"/>
    <property type="molecule type" value="Genomic_DNA"/>
</dbReference>
<evidence type="ECO:0000256" key="1">
    <source>
        <dbReference type="SAM" id="MobiDB-lite"/>
    </source>
</evidence>
<dbReference type="PANTHER" id="PTHR43459:SF1">
    <property type="entry name" value="EG:BACN32G11.4 PROTEIN"/>
    <property type="match status" value="1"/>
</dbReference>
<dbReference type="RefSeq" id="WP_014244122.1">
    <property type="nucleotide sequence ID" value="NC_016620.1"/>
</dbReference>
<dbReference type="GO" id="GO:0003824">
    <property type="term" value="F:catalytic activity"/>
    <property type="evidence" value="ECO:0007669"/>
    <property type="project" value="UniProtKB-ARBA"/>
</dbReference>
<dbReference type="Pfam" id="PF00378">
    <property type="entry name" value="ECH_1"/>
    <property type="match status" value="1"/>
</dbReference>
<dbReference type="STRING" id="862908.BMS_1481"/>
<gene>
    <name evidence="2" type="ordered locus">BMS_1481</name>
</gene>
<name>E1X0B1_HALMS</name>
<keyword evidence="3" id="KW-1185">Reference proteome</keyword>
<dbReference type="SUPFAM" id="SSF52096">
    <property type="entry name" value="ClpP/crotonase"/>
    <property type="match status" value="1"/>
</dbReference>
<accession>E1X0B1</accession>
<dbReference type="HOGENOM" id="CLU_009834_7_6_7"/>
<evidence type="ECO:0000313" key="3">
    <source>
        <dbReference type="Proteomes" id="UP000008963"/>
    </source>
</evidence>
<dbReference type="PATRIC" id="fig|862908.3.peg.1410"/>
<dbReference type="Gene3D" id="3.90.226.10">
    <property type="entry name" value="2-enoyl-CoA Hydratase, Chain A, domain 1"/>
    <property type="match status" value="1"/>
</dbReference>
<evidence type="ECO:0000313" key="2">
    <source>
        <dbReference type="EMBL" id="CBW26339.1"/>
    </source>
</evidence>
<dbReference type="PANTHER" id="PTHR43459">
    <property type="entry name" value="ENOYL-COA HYDRATASE"/>
    <property type="match status" value="1"/>
</dbReference>
<organism evidence="2 3">
    <name type="scientific">Halobacteriovorax marinus (strain ATCC BAA-682 / DSM 15412 / SJ)</name>
    <name type="common">Bacteriovorax marinus</name>
    <dbReference type="NCBI Taxonomy" id="862908"/>
    <lineage>
        <taxon>Bacteria</taxon>
        <taxon>Pseudomonadati</taxon>
        <taxon>Bdellovibrionota</taxon>
        <taxon>Bacteriovoracia</taxon>
        <taxon>Bacteriovoracales</taxon>
        <taxon>Halobacteriovoraceae</taxon>
        <taxon>Halobacteriovorax</taxon>
    </lineage>
</organism>